<dbReference type="PROSITE" id="PS00028">
    <property type="entry name" value="ZINC_FINGER_C2H2_1"/>
    <property type="match status" value="8"/>
</dbReference>
<dbReference type="FunFam" id="3.30.160.60:FF:000303">
    <property type="entry name" value="Zinc finger protein 41"/>
    <property type="match status" value="1"/>
</dbReference>
<keyword evidence="2" id="KW-0479">Metal-binding</keyword>
<evidence type="ECO:0000256" key="5">
    <source>
        <dbReference type="ARBA" id="ARBA00022833"/>
    </source>
</evidence>
<feature type="domain" description="C2H2-type" evidence="12">
    <location>
        <begin position="338"/>
        <end position="365"/>
    </location>
</feature>
<dbReference type="FunFam" id="3.30.160.60:FF:001498">
    <property type="entry name" value="Zinc finger protein 404"/>
    <property type="match status" value="1"/>
</dbReference>
<feature type="compositionally biased region" description="Basic and acidic residues" evidence="11">
    <location>
        <begin position="46"/>
        <end position="55"/>
    </location>
</feature>
<feature type="domain" description="C2H2-type" evidence="12">
    <location>
        <begin position="174"/>
        <end position="201"/>
    </location>
</feature>
<dbReference type="FunFam" id="3.30.160.60:FF:001732">
    <property type="entry name" value="Zgc:162936"/>
    <property type="match status" value="1"/>
</dbReference>
<dbReference type="Proteomes" id="UP000261520">
    <property type="component" value="Unplaced"/>
</dbReference>
<keyword evidence="7" id="KW-0238">DNA-binding</keyword>
<evidence type="ECO:0000313" key="14">
    <source>
        <dbReference type="Proteomes" id="UP000261520"/>
    </source>
</evidence>
<accession>A0A3B3Z6K2</accession>
<feature type="domain" description="C2H2-type" evidence="12">
    <location>
        <begin position="309"/>
        <end position="337"/>
    </location>
</feature>
<reference evidence="13" key="2">
    <citation type="submission" date="2025-09" db="UniProtKB">
        <authorList>
            <consortium name="Ensembl"/>
        </authorList>
    </citation>
    <scope>IDENTIFICATION</scope>
</reference>
<comment type="subcellular location">
    <subcellularLocation>
        <location evidence="1">Nucleus</location>
    </subcellularLocation>
</comment>
<keyword evidence="8" id="KW-0804">Transcription</keyword>
<dbReference type="SUPFAM" id="SSF57667">
    <property type="entry name" value="beta-beta-alpha zinc fingers"/>
    <property type="match status" value="6"/>
</dbReference>
<feature type="domain" description="C2H2-type" evidence="12">
    <location>
        <begin position="253"/>
        <end position="280"/>
    </location>
</feature>
<dbReference type="GO" id="GO:0008270">
    <property type="term" value="F:zinc ion binding"/>
    <property type="evidence" value="ECO:0007669"/>
    <property type="project" value="UniProtKB-KW"/>
</dbReference>
<dbReference type="PANTHER" id="PTHR24399">
    <property type="entry name" value="ZINC FINGER AND BTB DOMAIN-CONTAINING"/>
    <property type="match status" value="1"/>
</dbReference>
<name>A0A3B3Z6K2_9GOBI</name>
<dbReference type="GO" id="GO:0000978">
    <property type="term" value="F:RNA polymerase II cis-regulatory region sequence-specific DNA binding"/>
    <property type="evidence" value="ECO:0007669"/>
    <property type="project" value="TreeGrafter"/>
</dbReference>
<keyword evidence="6" id="KW-0805">Transcription regulation</keyword>
<feature type="domain" description="C2H2-type" evidence="12">
    <location>
        <begin position="117"/>
        <end position="144"/>
    </location>
</feature>
<keyword evidence="3" id="KW-0677">Repeat</keyword>
<evidence type="ECO:0000256" key="8">
    <source>
        <dbReference type="ARBA" id="ARBA00023163"/>
    </source>
</evidence>
<dbReference type="Pfam" id="PF00096">
    <property type="entry name" value="zf-C2H2"/>
    <property type="match status" value="8"/>
</dbReference>
<keyword evidence="9" id="KW-0539">Nucleus</keyword>
<dbReference type="PROSITE" id="PS50157">
    <property type="entry name" value="ZINC_FINGER_C2H2_2"/>
    <property type="match status" value="9"/>
</dbReference>
<keyword evidence="5" id="KW-0862">Zinc</keyword>
<evidence type="ECO:0000256" key="6">
    <source>
        <dbReference type="ARBA" id="ARBA00023015"/>
    </source>
</evidence>
<evidence type="ECO:0000259" key="12">
    <source>
        <dbReference type="PROSITE" id="PS50157"/>
    </source>
</evidence>
<feature type="compositionally biased region" description="Basic and acidic residues" evidence="11">
    <location>
        <begin position="97"/>
        <end position="106"/>
    </location>
</feature>
<dbReference type="FunFam" id="3.30.160.60:FF:000110">
    <property type="entry name" value="Zinc finger protein-like"/>
    <property type="match status" value="1"/>
</dbReference>
<feature type="domain" description="C2H2-type" evidence="12">
    <location>
        <begin position="281"/>
        <end position="308"/>
    </location>
</feature>
<evidence type="ECO:0000256" key="2">
    <source>
        <dbReference type="ARBA" id="ARBA00022723"/>
    </source>
</evidence>
<feature type="compositionally biased region" description="Polar residues" evidence="11">
    <location>
        <begin position="69"/>
        <end position="81"/>
    </location>
</feature>
<organism evidence="13 14">
    <name type="scientific">Periophthalmus magnuspinnatus</name>
    <dbReference type="NCBI Taxonomy" id="409849"/>
    <lineage>
        <taxon>Eukaryota</taxon>
        <taxon>Metazoa</taxon>
        <taxon>Chordata</taxon>
        <taxon>Craniata</taxon>
        <taxon>Vertebrata</taxon>
        <taxon>Euteleostomi</taxon>
        <taxon>Actinopterygii</taxon>
        <taxon>Neopterygii</taxon>
        <taxon>Teleostei</taxon>
        <taxon>Neoteleostei</taxon>
        <taxon>Acanthomorphata</taxon>
        <taxon>Gobiaria</taxon>
        <taxon>Gobiiformes</taxon>
        <taxon>Gobioidei</taxon>
        <taxon>Gobiidae</taxon>
        <taxon>Oxudercinae</taxon>
        <taxon>Periophthalmus</taxon>
    </lineage>
</organism>
<dbReference type="SMART" id="SM00355">
    <property type="entry name" value="ZnF_C2H2"/>
    <property type="match status" value="9"/>
</dbReference>
<sequence>HKSEKEATLCIKKEEEPSVEFPFTPPPLKSEEHIDKSAFLQEEQLGEEKRHKPIEEQYEGEEPGCSLDLKSQNNEKSYSCSDTDDSENWEPSTKRSTKSDGQDSDLRHMRSHYTEPFRCSVCSKEFTQKAHLKRHMHSHSEEKSFSCPECGLRLKQQHNMHRHISAVHRREKPFSCLFCQKAFAQKSDFIIHMRTHTGEKPFVCTYCRKGFLQKSKRDRKKLDPKQLKCSECGKQFKRPAYLRKHMLYHSDPFSCDICSKTFRFKSQLNTHLRIHTQEKPFSCSVCKQRFSQKYFLTRHMKNHSDEKPFSCPECGLQFRQQYNVSRHIAAVHRGEKPFSCPVCKKAFAQKQDCTTHVSLHSKEKPFICSVCGKGFGDNGYLRRHEHKHKTREKKQNLIYCNISN</sequence>
<reference evidence="13" key="1">
    <citation type="submission" date="2025-08" db="UniProtKB">
        <authorList>
            <consortium name="Ensembl"/>
        </authorList>
    </citation>
    <scope>IDENTIFICATION</scope>
</reference>
<dbReference type="GO" id="GO:0005654">
    <property type="term" value="C:nucleoplasm"/>
    <property type="evidence" value="ECO:0007669"/>
    <property type="project" value="TreeGrafter"/>
</dbReference>
<dbReference type="GO" id="GO:0045893">
    <property type="term" value="P:positive regulation of DNA-templated transcription"/>
    <property type="evidence" value="ECO:0007669"/>
    <property type="project" value="UniProtKB-ARBA"/>
</dbReference>
<evidence type="ECO:0000256" key="11">
    <source>
        <dbReference type="SAM" id="MobiDB-lite"/>
    </source>
</evidence>
<evidence type="ECO:0000313" key="13">
    <source>
        <dbReference type="Ensembl" id="ENSPMGP00000000223.1"/>
    </source>
</evidence>
<dbReference type="FunFam" id="3.30.160.60:FF:000446">
    <property type="entry name" value="Zinc finger protein"/>
    <property type="match status" value="1"/>
</dbReference>
<evidence type="ECO:0000256" key="7">
    <source>
        <dbReference type="ARBA" id="ARBA00023125"/>
    </source>
</evidence>
<keyword evidence="4 10" id="KW-0863">Zinc-finger</keyword>
<dbReference type="AlphaFoldDB" id="A0A3B3Z6K2"/>
<dbReference type="InterPro" id="IPR036236">
    <property type="entry name" value="Znf_C2H2_sf"/>
</dbReference>
<feature type="region of interest" description="Disordered" evidence="11">
    <location>
        <begin position="1"/>
        <end position="106"/>
    </location>
</feature>
<evidence type="ECO:0000256" key="9">
    <source>
        <dbReference type="ARBA" id="ARBA00023242"/>
    </source>
</evidence>
<evidence type="ECO:0000256" key="10">
    <source>
        <dbReference type="PROSITE-ProRule" id="PRU00042"/>
    </source>
</evidence>
<evidence type="ECO:0000256" key="4">
    <source>
        <dbReference type="ARBA" id="ARBA00022771"/>
    </source>
</evidence>
<dbReference type="Gene3D" id="3.30.160.60">
    <property type="entry name" value="Classic Zinc Finger"/>
    <property type="match status" value="10"/>
</dbReference>
<keyword evidence="14" id="KW-1185">Reference proteome</keyword>
<protein>
    <recommendedName>
        <fullName evidence="12">C2H2-type domain-containing protein</fullName>
    </recommendedName>
</protein>
<evidence type="ECO:0000256" key="1">
    <source>
        <dbReference type="ARBA" id="ARBA00004123"/>
    </source>
</evidence>
<feature type="compositionally biased region" description="Basic and acidic residues" evidence="11">
    <location>
        <begin position="1"/>
        <end position="16"/>
    </location>
</feature>
<evidence type="ECO:0000256" key="3">
    <source>
        <dbReference type="ARBA" id="ARBA00022737"/>
    </source>
</evidence>
<dbReference type="Ensembl" id="ENSPMGT00000000237.1">
    <property type="protein sequence ID" value="ENSPMGP00000000223.1"/>
    <property type="gene ID" value="ENSPMGG00000000243.1"/>
</dbReference>
<dbReference type="InterPro" id="IPR013087">
    <property type="entry name" value="Znf_C2H2_type"/>
</dbReference>
<proteinExistence type="predicted"/>
<dbReference type="FunFam" id="3.30.160.60:FF:001289">
    <property type="entry name" value="Zinc finger protein 574"/>
    <property type="match status" value="1"/>
</dbReference>
<feature type="domain" description="C2H2-type" evidence="12">
    <location>
        <begin position="227"/>
        <end position="254"/>
    </location>
</feature>
<dbReference type="FunFam" id="3.30.160.60:FF:000100">
    <property type="entry name" value="Zinc finger 45-like"/>
    <property type="match status" value="2"/>
</dbReference>
<dbReference type="GO" id="GO:0001227">
    <property type="term" value="F:DNA-binding transcription repressor activity, RNA polymerase II-specific"/>
    <property type="evidence" value="ECO:0007669"/>
    <property type="project" value="TreeGrafter"/>
</dbReference>
<feature type="domain" description="C2H2-type" evidence="12">
    <location>
        <begin position="145"/>
        <end position="173"/>
    </location>
</feature>
<dbReference type="PANTHER" id="PTHR24399:SF70">
    <property type="entry name" value="C2H2-TYPE DOMAIN-CONTAINING PROTEIN"/>
    <property type="match status" value="1"/>
</dbReference>
<dbReference type="GO" id="GO:0005694">
    <property type="term" value="C:chromosome"/>
    <property type="evidence" value="ECO:0007669"/>
    <property type="project" value="UniProtKB-ARBA"/>
</dbReference>
<feature type="domain" description="C2H2-type" evidence="12">
    <location>
        <begin position="366"/>
        <end position="393"/>
    </location>
</feature>